<feature type="region of interest" description="Disordered" evidence="1">
    <location>
        <begin position="49"/>
        <end position="79"/>
    </location>
</feature>
<evidence type="ECO:0000313" key="3">
    <source>
        <dbReference type="Proteomes" id="UP000175989"/>
    </source>
</evidence>
<keyword evidence="3" id="KW-1185">Reference proteome</keyword>
<gene>
    <name evidence="2" type="ORF">DUPY_39870</name>
</gene>
<name>A0A1E7WDR6_9BURK</name>
<dbReference type="Proteomes" id="UP000175989">
    <property type="component" value="Unassembled WGS sequence"/>
</dbReference>
<evidence type="ECO:0000313" key="2">
    <source>
        <dbReference type="EMBL" id="OEZ96208.1"/>
    </source>
</evidence>
<protein>
    <submittedName>
        <fullName evidence="2">Uncharacterized protein</fullName>
    </submittedName>
</protein>
<sequence>MLTRVTDTIIEELIFSTCGEREDPRCKHLMTHALHSLVRVAQAEQRAQMRQDVARATGSGPGEEVSLSTGCDSGTTRRT</sequence>
<comment type="caution">
    <text evidence="2">The sequence shown here is derived from an EMBL/GenBank/DDBJ whole genome shotgun (WGS) entry which is preliminary data.</text>
</comment>
<organism evidence="2 3">
    <name type="scientific">Duganella phyllosphaerae</name>
    <dbReference type="NCBI Taxonomy" id="762836"/>
    <lineage>
        <taxon>Bacteria</taxon>
        <taxon>Pseudomonadati</taxon>
        <taxon>Pseudomonadota</taxon>
        <taxon>Betaproteobacteria</taxon>
        <taxon>Burkholderiales</taxon>
        <taxon>Oxalobacteraceae</taxon>
        <taxon>Telluria group</taxon>
        <taxon>Duganella</taxon>
    </lineage>
</organism>
<accession>A0A1E7WDR6</accession>
<proteinExistence type="predicted"/>
<dbReference type="AlphaFoldDB" id="A0A1E7WDR6"/>
<evidence type="ECO:0000256" key="1">
    <source>
        <dbReference type="SAM" id="MobiDB-lite"/>
    </source>
</evidence>
<feature type="compositionally biased region" description="Polar residues" evidence="1">
    <location>
        <begin position="66"/>
        <end position="79"/>
    </location>
</feature>
<dbReference type="EMBL" id="LROM01000112">
    <property type="protein sequence ID" value="OEZ96208.1"/>
    <property type="molecule type" value="Genomic_DNA"/>
</dbReference>
<reference evidence="3" key="1">
    <citation type="journal article" date="2016" name="Front. Microbiol.">
        <title>Molecular Keys to the Janthinobacterium and Duganella spp. Interaction with the Plant Pathogen Fusarium graminearum.</title>
        <authorList>
            <person name="Haack F.S."/>
            <person name="Poehlein A."/>
            <person name="Kroger C."/>
            <person name="Voigt C.A."/>
            <person name="Piepenbring M."/>
            <person name="Bode H.B."/>
            <person name="Daniel R."/>
            <person name="Schafer W."/>
            <person name="Streit W.R."/>
        </authorList>
    </citation>
    <scope>NUCLEOTIDE SEQUENCE [LARGE SCALE GENOMIC DNA]</scope>
    <source>
        <strain evidence="3">T54</strain>
    </source>
</reference>